<dbReference type="Proteomes" id="UP000252147">
    <property type="component" value="Unassembled WGS sequence"/>
</dbReference>
<evidence type="ECO:0000256" key="1">
    <source>
        <dbReference type="ARBA" id="ARBA00001946"/>
    </source>
</evidence>
<dbReference type="GO" id="GO:0046872">
    <property type="term" value="F:metal ion binding"/>
    <property type="evidence" value="ECO:0007669"/>
    <property type="project" value="UniProtKB-KW"/>
</dbReference>
<dbReference type="SFLD" id="SFLDS00005">
    <property type="entry name" value="Isoprenoid_Synthase_Type_I"/>
    <property type="match status" value="1"/>
</dbReference>
<evidence type="ECO:0000256" key="3">
    <source>
        <dbReference type="ARBA" id="ARBA00022679"/>
    </source>
</evidence>
<keyword evidence="3 6" id="KW-0808">Transferase</keyword>
<dbReference type="PANTHER" id="PTHR12001:SF69">
    <property type="entry name" value="ALL TRANS-POLYPRENYL-DIPHOSPHATE SYNTHASE PDSS1"/>
    <property type="match status" value="1"/>
</dbReference>
<comment type="cofactor">
    <cofactor evidence="1">
        <name>Mg(2+)</name>
        <dbReference type="ChEBI" id="CHEBI:18420"/>
    </cofactor>
</comment>
<evidence type="ECO:0000313" key="7">
    <source>
        <dbReference type="EMBL" id="RCL37933.1"/>
    </source>
</evidence>
<comment type="similarity">
    <text evidence="2 6">Belongs to the FPP/GGPP synthase family.</text>
</comment>
<proteinExistence type="inferred from homology"/>
<keyword evidence="5" id="KW-0460">Magnesium</keyword>
<dbReference type="CDD" id="cd00685">
    <property type="entry name" value="Trans_IPPS_HT"/>
    <property type="match status" value="1"/>
</dbReference>
<dbReference type="EMBL" id="QOPD01000006">
    <property type="protein sequence ID" value="RCL37933.1"/>
    <property type="molecule type" value="Genomic_DNA"/>
</dbReference>
<dbReference type="AlphaFoldDB" id="A0A368BKU6"/>
<dbReference type="PANTHER" id="PTHR12001">
    <property type="entry name" value="GERANYLGERANYL PYROPHOSPHATE SYNTHASE"/>
    <property type="match status" value="1"/>
</dbReference>
<evidence type="ECO:0000256" key="5">
    <source>
        <dbReference type="ARBA" id="ARBA00022842"/>
    </source>
</evidence>
<evidence type="ECO:0000256" key="4">
    <source>
        <dbReference type="ARBA" id="ARBA00022723"/>
    </source>
</evidence>
<accession>A0A368BKU6</accession>
<dbReference type="SUPFAM" id="SSF48576">
    <property type="entry name" value="Terpenoid synthases"/>
    <property type="match status" value="1"/>
</dbReference>
<organism evidence="7 8">
    <name type="scientific">SAR86 cluster bacterium</name>
    <dbReference type="NCBI Taxonomy" id="2030880"/>
    <lineage>
        <taxon>Bacteria</taxon>
        <taxon>Pseudomonadati</taxon>
        <taxon>Pseudomonadota</taxon>
        <taxon>Gammaproteobacteria</taxon>
        <taxon>SAR86 cluster</taxon>
    </lineage>
</organism>
<dbReference type="Pfam" id="PF00348">
    <property type="entry name" value="polyprenyl_synt"/>
    <property type="match status" value="1"/>
</dbReference>
<comment type="caution">
    <text evidence="7">The sequence shown here is derived from an EMBL/GenBank/DDBJ whole genome shotgun (WGS) entry which is preliminary data.</text>
</comment>
<evidence type="ECO:0000256" key="6">
    <source>
        <dbReference type="RuleBase" id="RU004466"/>
    </source>
</evidence>
<dbReference type="InterPro" id="IPR000092">
    <property type="entry name" value="Polyprenyl_synt"/>
</dbReference>
<keyword evidence="4" id="KW-0479">Metal-binding</keyword>
<dbReference type="PROSITE" id="PS00723">
    <property type="entry name" value="POLYPRENYL_SYNTHASE_1"/>
    <property type="match status" value="1"/>
</dbReference>
<name>A0A368BKU6_9GAMM</name>
<reference evidence="7 8" key="1">
    <citation type="journal article" date="2018" name="Microbiome">
        <title>Fine metagenomic profile of the Mediterranean stratified and mixed water columns revealed by assembly and recruitment.</title>
        <authorList>
            <person name="Haro-Moreno J.M."/>
            <person name="Lopez-Perez M."/>
            <person name="De La Torre J.R."/>
            <person name="Picazo A."/>
            <person name="Camacho A."/>
            <person name="Rodriguez-Valera F."/>
        </authorList>
    </citation>
    <scope>NUCLEOTIDE SEQUENCE [LARGE SCALE GENOMIC DNA]</scope>
    <source>
        <strain evidence="7">MED-G83</strain>
    </source>
</reference>
<dbReference type="PROSITE" id="PS00444">
    <property type="entry name" value="POLYPRENYL_SYNTHASE_2"/>
    <property type="match status" value="1"/>
</dbReference>
<dbReference type="GO" id="GO:0008299">
    <property type="term" value="P:isoprenoid biosynthetic process"/>
    <property type="evidence" value="ECO:0007669"/>
    <property type="project" value="InterPro"/>
</dbReference>
<evidence type="ECO:0000256" key="2">
    <source>
        <dbReference type="ARBA" id="ARBA00006706"/>
    </source>
</evidence>
<dbReference type="GO" id="GO:0004659">
    <property type="term" value="F:prenyltransferase activity"/>
    <property type="evidence" value="ECO:0007669"/>
    <property type="project" value="InterPro"/>
</dbReference>
<gene>
    <name evidence="7" type="ORF">DBW97_03860</name>
</gene>
<sequence>MPSIEEQNLTEFLAEVKLKMENITFSKQKDIQKINDFIFSSDGKYVRSKIIFLYGHRIGIEYQKLLELASTTELIHLSTLVHDDIIDEAPLRRGKPSVLKFSGIKKALLYGDYLYTKTFSCLNSLENKDIATILINCAEKLIEGEFNQISAMTYKAPSLENYIKIIKAKTAVLFSGALQSIGIHANFKEEDLNLLYKLGHEFGFAFQLNDDLIDFSNESVTGKAKYKDLSEGKFTYPLIAAFNDSTEEERKRIYQLIETKEYSQIVELIEKYNGFDATRIERDKSINNCIETTQNFIKLDSLDYVEQFLRDTLKA</sequence>
<evidence type="ECO:0000313" key="8">
    <source>
        <dbReference type="Proteomes" id="UP000252147"/>
    </source>
</evidence>
<dbReference type="InterPro" id="IPR033749">
    <property type="entry name" value="Polyprenyl_synt_CS"/>
</dbReference>
<dbReference type="Gene3D" id="1.10.600.10">
    <property type="entry name" value="Farnesyl Diphosphate Synthase"/>
    <property type="match status" value="1"/>
</dbReference>
<protein>
    <submittedName>
        <fullName evidence="7">Polyprenyl synthetase family protein</fullName>
    </submittedName>
</protein>
<dbReference type="InterPro" id="IPR008949">
    <property type="entry name" value="Isoprenoid_synthase_dom_sf"/>
</dbReference>